<comment type="caution">
    <text evidence="1">The sequence shown here is derived from an EMBL/GenBank/DDBJ whole genome shotgun (WGS) entry which is preliminary data.</text>
</comment>
<dbReference type="GO" id="GO:0006887">
    <property type="term" value="P:exocytosis"/>
    <property type="evidence" value="ECO:0007669"/>
    <property type="project" value="TreeGrafter"/>
</dbReference>
<dbReference type="GO" id="GO:0005096">
    <property type="term" value="F:GTPase activator activity"/>
    <property type="evidence" value="ECO:0007669"/>
    <property type="project" value="TreeGrafter"/>
</dbReference>
<dbReference type="GO" id="GO:0005737">
    <property type="term" value="C:cytoplasm"/>
    <property type="evidence" value="ECO:0007669"/>
    <property type="project" value="TreeGrafter"/>
</dbReference>
<dbReference type="PANTHER" id="PTHR10241:SF25">
    <property type="entry name" value="TOMOSYN, ISOFORM C"/>
    <property type="match status" value="1"/>
</dbReference>
<dbReference type="InterPro" id="IPR015943">
    <property type="entry name" value="WD40/YVTN_repeat-like_dom_sf"/>
</dbReference>
<dbReference type="GO" id="GO:0005886">
    <property type="term" value="C:plasma membrane"/>
    <property type="evidence" value="ECO:0007669"/>
    <property type="project" value="TreeGrafter"/>
</dbReference>
<accession>A0A8S9YDS6</accession>
<reference evidence="1" key="1">
    <citation type="submission" date="2019-07" db="EMBL/GenBank/DDBJ databases">
        <title>Annotation for the trematode Paragonimus miyazaki's.</title>
        <authorList>
            <person name="Choi Y.-J."/>
        </authorList>
    </citation>
    <scope>NUCLEOTIDE SEQUENCE</scope>
    <source>
        <strain evidence="1">Japan</strain>
    </source>
</reference>
<gene>
    <name evidence="1" type="ORF">EG68_11690</name>
</gene>
<dbReference type="EMBL" id="JTDE01009252">
    <property type="protein sequence ID" value="KAF7234496.1"/>
    <property type="molecule type" value="Genomic_DNA"/>
</dbReference>
<protein>
    <submittedName>
        <fullName evidence="1">Uncharacterized protein</fullName>
    </submittedName>
</protein>
<dbReference type="OrthoDB" id="19944at2759"/>
<organism evidence="1 2">
    <name type="scientific">Paragonimus skrjabini miyazakii</name>
    <dbReference type="NCBI Taxonomy" id="59628"/>
    <lineage>
        <taxon>Eukaryota</taxon>
        <taxon>Metazoa</taxon>
        <taxon>Spiralia</taxon>
        <taxon>Lophotrochozoa</taxon>
        <taxon>Platyhelminthes</taxon>
        <taxon>Trematoda</taxon>
        <taxon>Digenea</taxon>
        <taxon>Plagiorchiida</taxon>
        <taxon>Troglotremata</taxon>
        <taxon>Troglotrematidae</taxon>
        <taxon>Paragonimus</taxon>
    </lineage>
</organism>
<dbReference type="PANTHER" id="PTHR10241">
    <property type="entry name" value="LETHAL 2 GIANT LARVAE PROTEIN"/>
    <property type="match status" value="1"/>
</dbReference>
<dbReference type="InterPro" id="IPR036322">
    <property type="entry name" value="WD40_repeat_dom_sf"/>
</dbReference>
<dbReference type="Gene3D" id="2.130.10.10">
    <property type="entry name" value="YVTN repeat-like/Quinoprotein amine dehydrogenase"/>
    <property type="match status" value="1"/>
</dbReference>
<dbReference type="GO" id="GO:0019905">
    <property type="term" value="F:syntaxin binding"/>
    <property type="evidence" value="ECO:0007669"/>
    <property type="project" value="TreeGrafter"/>
</dbReference>
<name>A0A8S9YDS6_9TREM</name>
<proteinExistence type="predicted"/>
<dbReference type="GO" id="GO:0045159">
    <property type="term" value="F:myosin II binding"/>
    <property type="evidence" value="ECO:0007669"/>
    <property type="project" value="TreeGrafter"/>
</dbReference>
<evidence type="ECO:0000313" key="2">
    <source>
        <dbReference type="Proteomes" id="UP000822476"/>
    </source>
</evidence>
<evidence type="ECO:0000313" key="1">
    <source>
        <dbReference type="EMBL" id="KAF7234496.1"/>
    </source>
</evidence>
<dbReference type="SUPFAM" id="SSF50978">
    <property type="entry name" value="WD40 repeat-like"/>
    <property type="match status" value="1"/>
</dbReference>
<dbReference type="GO" id="GO:0006893">
    <property type="term" value="P:Golgi to plasma membrane transport"/>
    <property type="evidence" value="ECO:0007669"/>
    <property type="project" value="TreeGrafter"/>
</dbReference>
<dbReference type="AlphaFoldDB" id="A0A8S9YDS6"/>
<sequence>MLPHNELTYTEASLNTDKLKVLVNYVAVTLYGYIAEKTSSAFAIAMLGTSCTCSKTEGGLISICQDDVVHLWNIRQKNPELVHSLQFKRERLVCGHVPVGSGWLYLGTDKGNVHFVNVQRFATSGYVINWNKAIDM</sequence>
<dbReference type="Proteomes" id="UP000822476">
    <property type="component" value="Unassembled WGS sequence"/>
</dbReference>
<keyword evidence="2" id="KW-1185">Reference proteome</keyword>